<feature type="region of interest" description="Disordered" evidence="1">
    <location>
        <begin position="276"/>
        <end position="346"/>
    </location>
</feature>
<name>A0A642UN37_DIURU</name>
<feature type="compositionally biased region" description="Basic and acidic residues" evidence="1">
    <location>
        <begin position="227"/>
        <end position="255"/>
    </location>
</feature>
<dbReference type="PANTHER" id="PTHR22306:SF2">
    <property type="entry name" value="CHROMOSOME 7 OPEN READING FRAME 50"/>
    <property type="match status" value="1"/>
</dbReference>
<feature type="region of interest" description="Disordered" evidence="1">
    <location>
        <begin position="25"/>
        <end position="72"/>
    </location>
</feature>
<dbReference type="GeneID" id="54781650"/>
<feature type="compositionally biased region" description="Basic and acidic residues" evidence="1">
    <location>
        <begin position="61"/>
        <end position="70"/>
    </location>
</feature>
<dbReference type="VEuPathDB" id="FungiDB:DIURU_002999"/>
<gene>
    <name evidence="3" type="ORF">DIURU_002999</name>
</gene>
<feature type="domain" description="WKF" evidence="2">
    <location>
        <begin position="74"/>
        <end position="133"/>
    </location>
</feature>
<evidence type="ECO:0000256" key="1">
    <source>
        <dbReference type="SAM" id="MobiDB-lite"/>
    </source>
</evidence>
<comment type="caution">
    <text evidence="3">The sequence shown here is derived from an EMBL/GenBank/DDBJ whole genome shotgun (WGS) entry which is preliminary data.</text>
</comment>
<evidence type="ECO:0000259" key="2">
    <source>
        <dbReference type="Pfam" id="PF10180"/>
    </source>
</evidence>
<dbReference type="OMA" id="KENWKFS"/>
<evidence type="ECO:0000313" key="4">
    <source>
        <dbReference type="Proteomes" id="UP000449547"/>
    </source>
</evidence>
<accession>A0A642UN37</accession>
<dbReference type="Pfam" id="PF10180">
    <property type="entry name" value="WKF"/>
    <property type="match status" value="1"/>
</dbReference>
<dbReference type="PANTHER" id="PTHR22306">
    <property type="entry name" value="CHROMOSOME 7 OPEN READING FRAME 50"/>
    <property type="match status" value="1"/>
</dbReference>
<dbReference type="Proteomes" id="UP000449547">
    <property type="component" value="Unassembled WGS sequence"/>
</dbReference>
<dbReference type="EMBL" id="SWFT01000092">
    <property type="protein sequence ID" value="KAA8902205.1"/>
    <property type="molecule type" value="Genomic_DNA"/>
</dbReference>
<dbReference type="OrthoDB" id="10261563at2759"/>
<sequence>MSEPAWKRIGLKVTQESDPLALTTHLESANATKNEKKAITKQIKRKAPEGTKKPPKRVKLPKSERKRPEPDQLAYLRQFKEDKSSWKFSKQKQNWILKNLETIPATYDEALYEYLEGIQGQSRDRLVEQLKEVTTQWNAIAEETQRKVEAELNGEGETATKPNEEDQQKPKSILKKTNDKQEQETPKGPKFDWAVKCQKLVELLDGEKITLIGIDDKPESAETIEETPSKEESSVEEPKVSEKLDEAKQSDEPKLSFKLNKSKPKKTVKLKIDEVNVDAITEGEPTITKDVVKPTSSRDDADADGVNDLQGEEKTLKKEKKSKKDKKDKKDKKEKKSKKKSKDSSD</sequence>
<dbReference type="RefSeq" id="XP_034012287.1">
    <property type="nucleotide sequence ID" value="XM_034155711.1"/>
</dbReference>
<feature type="region of interest" description="Disordered" evidence="1">
    <location>
        <begin position="142"/>
        <end position="191"/>
    </location>
</feature>
<proteinExistence type="predicted"/>
<feature type="compositionally biased region" description="Basic residues" evidence="1">
    <location>
        <begin position="317"/>
        <end position="346"/>
    </location>
</feature>
<keyword evidence="4" id="KW-1185">Reference proteome</keyword>
<organism evidence="3 4">
    <name type="scientific">Diutina rugosa</name>
    <name type="common">Yeast</name>
    <name type="synonym">Candida rugosa</name>
    <dbReference type="NCBI Taxonomy" id="5481"/>
    <lineage>
        <taxon>Eukaryota</taxon>
        <taxon>Fungi</taxon>
        <taxon>Dikarya</taxon>
        <taxon>Ascomycota</taxon>
        <taxon>Saccharomycotina</taxon>
        <taxon>Pichiomycetes</taxon>
        <taxon>Debaryomycetaceae</taxon>
        <taxon>Diutina</taxon>
    </lineage>
</organism>
<feature type="compositionally biased region" description="Basic and acidic residues" evidence="1">
    <location>
        <begin position="290"/>
        <end position="300"/>
    </location>
</feature>
<protein>
    <recommendedName>
        <fullName evidence="2">WKF domain-containing protein</fullName>
    </recommendedName>
</protein>
<reference evidence="3 4" key="1">
    <citation type="submission" date="2019-07" db="EMBL/GenBank/DDBJ databases">
        <title>Genome assembly of two rare yeast pathogens: Diutina rugosa and Trichomonascus ciferrii.</title>
        <authorList>
            <person name="Mixao V."/>
            <person name="Saus E."/>
            <person name="Hansen A."/>
            <person name="Lass-Flor C."/>
            <person name="Gabaldon T."/>
        </authorList>
    </citation>
    <scope>NUCLEOTIDE SEQUENCE [LARGE SCALE GENOMIC DNA]</scope>
    <source>
        <strain evidence="3 4">CBS 613</strain>
    </source>
</reference>
<dbReference type="AlphaFoldDB" id="A0A642UN37"/>
<feature type="region of interest" description="Disordered" evidence="1">
    <location>
        <begin position="211"/>
        <end position="263"/>
    </location>
</feature>
<dbReference type="InterPro" id="IPR019327">
    <property type="entry name" value="WKF"/>
</dbReference>
<evidence type="ECO:0000313" key="3">
    <source>
        <dbReference type="EMBL" id="KAA8902205.1"/>
    </source>
</evidence>
<feature type="compositionally biased region" description="Basic and acidic residues" evidence="1">
    <location>
        <begin position="176"/>
        <end position="190"/>
    </location>
</feature>